<name>A0A9Q1LSL5_9SOLA</name>
<reference evidence="2" key="1">
    <citation type="journal article" date="2023" name="Proc. Natl. Acad. Sci. U.S.A.">
        <title>Genomic and structural basis for evolution of tropane alkaloid biosynthesis.</title>
        <authorList>
            <person name="Wanga Y.-J."/>
            <person name="Taina T."/>
            <person name="Yua J.-Y."/>
            <person name="Lia J."/>
            <person name="Xua B."/>
            <person name="Chenc J."/>
            <person name="D'Auriad J.C."/>
            <person name="Huanga J.-P."/>
            <person name="Huanga S.-X."/>
        </authorList>
    </citation>
    <scope>NUCLEOTIDE SEQUENCE [LARGE SCALE GENOMIC DNA]</scope>
    <source>
        <strain evidence="2">cv. KIB-2019</strain>
    </source>
</reference>
<dbReference type="AlphaFoldDB" id="A0A9Q1LSL5"/>
<keyword evidence="2" id="KW-1185">Reference proteome</keyword>
<gene>
    <name evidence="1" type="ORF">K7X08_001979</name>
</gene>
<proteinExistence type="predicted"/>
<accession>A0A9Q1LSL5</accession>
<dbReference type="Proteomes" id="UP001152561">
    <property type="component" value="Unassembled WGS sequence"/>
</dbReference>
<evidence type="ECO:0000313" key="2">
    <source>
        <dbReference type="Proteomes" id="UP001152561"/>
    </source>
</evidence>
<protein>
    <submittedName>
        <fullName evidence="1">Uncharacterized protein</fullName>
    </submittedName>
</protein>
<evidence type="ECO:0000313" key="1">
    <source>
        <dbReference type="EMBL" id="KAJ8541163.1"/>
    </source>
</evidence>
<comment type="caution">
    <text evidence="1">The sequence shown here is derived from an EMBL/GenBank/DDBJ whole genome shotgun (WGS) entry which is preliminary data.</text>
</comment>
<organism evidence="1 2">
    <name type="scientific">Anisodus acutangulus</name>
    <dbReference type="NCBI Taxonomy" id="402998"/>
    <lineage>
        <taxon>Eukaryota</taxon>
        <taxon>Viridiplantae</taxon>
        <taxon>Streptophyta</taxon>
        <taxon>Embryophyta</taxon>
        <taxon>Tracheophyta</taxon>
        <taxon>Spermatophyta</taxon>
        <taxon>Magnoliopsida</taxon>
        <taxon>eudicotyledons</taxon>
        <taxon>Gunneridae</taxon>
        <taxon>Pentapetalae</taxon>
        <taxon>asterids</taxon>
        <taxon>lamiids</taxon>
        <taxon>Solanales</taxon>
        <taxon>Solanaceae</taxon>
        <taxon>Solanoideae</taxon>
        <taxon>Hyoscyameae</taxon>
        <taxon>Anisodus</taxon>
    </lineage>
</organism>
<dbReference type="EMBL" id="JAJAGQ010000015">
    <property type="protein sequence ID" value="KAJ8541163.1"/>
    <property type="molecule type" value="Genomic_DNA"/>
</dbReference>
<sequence length="76" mass="8309">MQHNFQAKGVRIRNPGSASDKDYNVKISNVEKLQKIPTEATIKRSITEGDCIAAAYCRTMELLSCIDGTIPLAEPG</sequence>